<reference evidence="2 3" key="1">
    <citation type="submission" date="2016-05" db="EMBL/GenBank/DDBJ databases">
        <title>First whole genome sequencing of Entamoeba histolytica HM1:IMSS-clone-6.</title>
        <authorList>
            <person name="Mukherjee Avik.K."/>
            <person name="Izumyama S."/>
            <person name="Nakada-Tsukui K."/>
            <person name="Nozaki T."/>
        </authorList>
    </citation>
    <scope>NUCLEOTIDE SEQUENCE [LARGE SCALE GENOMIC DNA]</scope>
    <source>
        <strain evidence="2 3">HM1:IMSS clone 6</strain>
    </source>
</reference>
<accession>A0A5K1UTN3</accession>
<evidence type="ECO:0000259" key="1">
    <source>
        <dbReference type="Pfam" id="PF01556"/>
    </source>
</evidence>
<name>A0A5K1UTN3_ENTHI</name>
<feature type="domain" description="Chaperone DnaJ C-terminal" evidence="1">
    <location>
        <begin position="113"/>
        <end position="464"/>
    </location>
</feature>
<dbReference type="VEuPathDB" id="AmoebaDB:EHI7A_180200"/>
<protein>
    <recommendedName>
        <fullName evidence="1">Chaperone DnaJ C-terminal domain-containing protein</fullName>
    </recommendedName>
</protein>
<comment type="caution">
    <text evidence="2">The sequence shown here is derived from an EMBL/GenBank/DDBJ whole genome shotgun (WGS) entry which is preliminary data.</text>
</comment>
<sequence>MQSNIISPTIINELLLEVSALKELIPSNLKKVVTEINEFGREVNNCKPPDFPCSTSVGSILYRYCIGIGTLIIISQNYLNCHLKDEIESLLSSPSPSIKDIELYHTELPNQSYDVMISFQEGFNGCNKRVIKGDHIYNIVIPRYTLHPTSFTVGDVVFNVNVSQQSNYCIFDDILFVTVHPIFNNPFIIVELPDGSSHKIAAKHIEQLGSVDIEGYPFRIAVVFQSPQQLLSSALSGSLQQHTGKSAVLRNWDVSLFKTSSLLKQSLVEKILMTFNVQKTDRIESFEIAEDTASVALKYIDHNSAVTLRHALKYPNQTYVIPPLTSNKSIFISTLTPTNVIRGEICATLPVLCEGGIAENEHLHIKVEIPRGTLAGSTIIKKEQGKTYVLQVNEIPSGYYRSGDDIITSVELPEFGAKAANQEITVFTLNRTAVNLHGSLSKVMRIVGGGVPLSNGYGDLVVTFIPKAQVLKEKEYYQIAKYCTKFTIFHQDYIMREKRFNDGSIIPKIYRIPKNMNATLKKRNYFVRFPLDGDVKNGRPTDLIFEVIPKE</sequence>
<dbReference type="VEuPathDB" id="AmoebaDB:EHI_183150"/>
<dbReference type="VEuPathDB" id="AmoebaDB:KM1_281640"/>
<gene>
    <name evidence="2" type="ORF">CL6EHI_183150</name>
</gene>
<organism evidence="2 3">
    <name type="scientific">Entamoeba histolytica</name>
    <dbReference type="NCBI Taxonomy" id="5759"/>
    <lineage>
        <taxon>Eukaryota</taxon>
        <taxon>Amoebozoa</taxon>
        <taxon>Evosea</taxon>
        <taxon>Archamoebae</taxon>
        <taxon>Mastigamoebida</taxon>
        <taxon>Entamoebidae</taxon>
        <taxon>Entamoeba</taxon>
    </lineage>
</organism>
<dbReference type="Proteomes" id="UP000078387">
    <property type="component" value="Unassembled WGS sequence"/>
</dbReference>
<dbReference type="VEuPathDB" id="AmoebaDB:EHI8A_208130"/>
<evidence type="ECO:0000313" key="3">
    <source>
        <dbReference type="Proteomes" id="UP000078387"/>
    </source>
</evidence>
<dbReference type="EMBL" id="BDEQ01000001">
    <property type="protein sequence ID" value="GAT92577.1"/>
    <property type="molecule type" value="Genomic_DNA"/>
</dbReference>
<proteinExistence type="predicted"/>
<dbReference type="Pfam" id="PF01556">
    <property type="entry name" value="DnaJ_C"/>
    <property type="match status" value="1"/>
</dbReference>
<dbReference type="VEuPathDB" id="AmoebaDB:EHI5A_239090"/>
<evidence type="ECO:0000313" key="2">
    <source>
        <dbReference type="EMBL" id="GAT92577.1"/>
    </source>
</evidence>
<dbReference type="InterPro" id="IPR002939">
    <property type="entry name" value="DnaJ_C"/>
</dbReference>
<dbReference type="OMA" id="PNQSYDL"/>
<dbReference type="AlphaFoldDB" id="A0A5K1UTN3"/>